<feature type="transmembrane region" description="Helical" evidence="6">
    <location>
        <begin position="56"/>
        <end position="75"/>
    </location>
</feature>
<name>A0ABU0W8D0_9GAMM</name>
<dbReference type="Proteomes" id="UP001239019">
    <property type="component" value="Unassembled WGS sequence"/>
</dbReference>
<proteinExistence type="predicted"/>
<evidence type="ECO:0000313" key="7">
    <source>
        <dbReference type="EMBL" id="MDQ2070301.1"/>
    </source>
</evidence>
<keyword evidence="2" id="KW-1003">Cell membrane</keyword>
<evidence type="ECO:0000256" key="2">
    <source>
        <dbReference type="ARBA" id="ARBA00022475"/>
    </source>
</evidence>
<dbReference type="InterPro" id="IPR017039">
    <property type="entry name" value="Virul_fac_BrkB"/>
</dbReference>
<feature type="transmembrane region" description="Helical" evidence="6">
    <location>
        <begin position="157"/>
        <end position="179"/>
    </location>
</feature>
<sequence length="441" mass="49455">MNAVNPRDRFLHWLWSVQIQDLPSRKMAWLVRIARVIHAGFRDAAVGQINLRAMSLVYTSLLSIVPLLAFSFSVLKGFGVHNQLEPVLLRTLEPLGERGPEVTDNILGFVDNIQVGVLGSVGLLLLVYIVYSLLQKIEAALNETWHIRRQRGMAEKFSNYVSVVLVGPVLVFSAVGVTASFSSYTIVQRISQVEPFGTLMVWFSTIMPYLLVVAAFTFIYVFVPNTRVKLRAALTGAVIAGLAWQTTGWIFAQVIATSARYTAIYSGFASLLFFIIWLYLSWLILLFGGKISFYIQNPQFVTRLPSAMGATHREKEELGLAVMYLIARSYLNGDSPWTFETLCRELHVRGDVLESVIVRLEDAGLILSTEGHQAGFLPGQDLARMTLKRIHHATRGYQQADDPDAQMKSIAPVKQLLDDLDRQVDDKLADMSLRAFVEDRE</sequence>
<dbReference type="Pfam" id="PF03631">
    <property type="entry name" value="Virul_fac_BrkB"/>
    <property type="match status" value="1"/>
</dbReference>
<evidence type="ECO:0000256" key="5">
    <source>
        <dbReference type="ARBA" id="ARBA00023136"/>
    </source>
</evidence>
<comment type="subcellular location">
    <subcellularLocation>
        <location evidence="1">Cell membrane</location>
        <topology evidence="1">Multi-pass membrane protein</topology>
    </subcellularLocation>
</comment>
<feature type="transmembrane region" description="Helical" evidence="6">
    <location>
        <begin position="230"/>
        <end position="252"/>
    </location>
</feature>
<dbReference type="EMBL" id="JAVDDT010000007">
    <property type="protein sequence ID" value="MDQ2070301.1"/>
    <property type="molecule type" value="Genomic_DNA"/>
</dbReference>
<reference evidence="7 8" key="1">
    <citation type="submission" date="2023-08" db="EMBL/GenBank/DDBJ databases">
        <title>Whole-genome sequencing of halo(alkali)philic microorganisms from hypersaline lakes.</title>
        <authorList>
            <person name="Sorokin D.Y."/>
            <person name="Abbas B."/>
            <person name="Merkel A.Y."/>
        </authorList>
    </citation>
    <scope>NUCLEOTIDE SEQUENCE [LARGE SCALE GENOMIC DNA]</scope>
    <source>
        <strain evidence="7 8">AB-CW4</strain>
    </source>
</reference>
<accession>A0ABU0W8D0</accession>
<evidence type="ECO:0000256" key="3">
    <source>
        <dbReference type="ARBA" id="ARBA00022692"/>
    </source>
</evidence>
<dbReference type="PANTHER" id="PTHR30213">
    <property type="entry name" value="INNER MEMBRANE PROTEIN YHJD"/>
    <property type="match status" value="1"/>
</dbReference>
<evidence type="ECO:0000256" key="6">
    <source>
        <dbReference type="SAM" id="Phobius"/>
    </source>
</evidence>
<keyword evidence="4 6" id="KW-1133">Transmembrane helix</keyword>
<dbReference type="NCBIfam" id="TIGR00765">
    <property type="entry name" value="yihY_not_rbn"/>
    <property type="match status" value="1"/>
</dbReference>
<dbReference type="InterPro" id="IPR036388">
    <property type="entry name" value="WH-like_DNA-bd_sf"/>
</dbReference>
<dbReference type="SUPFAM" id="SSF46785">
    <property type="entry name" value="Winged helix' DNA-binding domain"/>
    <property type="match status" value="1"/>
</dbReference>
<dbReference type="InterPro" id="IPR000944">
    <property type="entry name" value="Tscrpt_reg_Rrf2"/>
</dbReference>
<feature type="transmembrane region" description="Helical" evidence="6">
    <location>
        <begin position="264"/>
        <end position="287"/>
    </location>
</feature>
<dbReference type="RefSeq" id="WP_306728801.1">
    <property type="nucleotide sequence ID" value="NZ_JAVDDT010000007.1"/>
</dbReference>
<dbReference type="Pfam" id="PF02082">
    <property type="entry name" value="Rrf2"/>
    <property type="match status" value="1"/>
</dbReference>
<dbReference type="Gene3D" id="1.10.10.10">
    <property type="entry name" value="Winged helix-like DNA-binding domain superfamily/Winged helix DNA-binding domain"/>
    <property type="match status" value="1"/>
</dbReference>
<dbReference type="InterPro" id="IPR036390">
    <property type="entry name" value="WH_DNA-bd_sf"/>
</dbReference>
<keyword evidence="3 6" id="KW-0812">Transmembrane</keyword>
<keyword evidence="5 6" id="KW-0472">Membrane</keyword>
<dbReference type="PANTHER" id="PTHR30213:SF0">
    <property type="entry name" value="UPF0761 MEMBRANE PROTEIN YIHY"/>
    <property type="match status" value="1"/>
</dbReference>
<organism evidence="7 8">
    <name type="scientific">Natronospira bacteriovora</name>
    <dbReference type="NCBI Taxonomy" id="3069753"/>
    <lineage>
        <taxon>Bacteria</taxon>
        <taxon>Pseudomonadati</taxon>
        <taxon>Pseudomonadota</taxon>
        <taxon>Gammaproteobacteria</taxon>
        <taxon>Natronospirales</taxon>
        <taxon>Natronospiraceae</taxon>
        <taxon>Natronospira</taxon>
    </lineage>
</organism>
<keyword evidence="8" id="KW-1185">Reference proteome</keyword>
<feature type="transmembrane region" description="Helical" evidence="6">
    <location>
        <begin position="113"/>
        <end position="134"/>
    </location>
</feature>
<gene>
    <name evidence="7" type="ORF">RBH19_10455</name>
</gene>
<evidence type="ECO:0000256" key="4">
    <source>
        <dbReference type="ARBA" id="ARBA00022989"/>
    </source>
</evidence>
<protein>
    <submittedName>
        <fullName evidence="7">YihY/virulence factor BrkB family protein</fullName>
    </submittedName>
</protein>
<evidence type="ECO:0000313" key="8">
    <source>
        <dbReference type="Proteomes" id="UP001239019"/>
    </source>
</evidence>
<evidence type="ECO:0000256" key="1">
    <source>
        <dbReference type="ARBA" id="ARBA00004651"/>
    </source>
</evidence>
<feature type="transmembrane region" description="Helical" evidence="6">
    <location>
        <begin position="199"/>
        <end position="223"/>
    </location>
</feature>
<comment type="caution">
    <text evidence="7">The sequence shown here is derived from an EMBL/GenBank/DDBJ whole genome shotgun (WGS) entry which is preliminary data.</text>
</comment>